<dbReference type="AlphaFoldDB" id="A0A8S9X5P7"/>
<comment type="subcellular location">
    <subcellularLocation>
        <location evidence="1">Cell membrane</location>
        <topology evidence="1">Multi-pass membrane protein</topology>
    </subcellularLocation>
</comment>
<keyword evidence="7" id="KW-0325">Glycoprotein</keyword>
<protein>
    <recommendedName>
        <fullName evidence="11">Ionotropic glutamate receptor C-terminal domain-containing protein</fullName>
    </recommendedName>
</protein>
<dbReference type="SUPFAM" id="SSF53850">
    <property type="entry name" value="Periplasmic binding protein-like II"/>
    <property type="match status" value="1"/>
</dbReference>
<keyword evidence="3 8" id="KW-0812">Transmembrane</keyword>
<gene>
    <name evidence="9" type="ORF">GE061_003805</name>
</gene>
<evidence type="ECO:0000256" key="2">
    <source>
        <dbReference type="ARBA" id="ARBA00022475"/>
    </source>
</evidence>
<sequence length="603" mass="67979">MISGVFTSTSSSHILSTVRIYFKDEPALHAYLCRREDSLQMIALATKGRLINVRHISKSTEVIQDISIGEDSAHRKGIFVDMRCPAGQSIVRQVTGMFNESFTWLLWTDSPVAALRILQDSRVSVDSRLAIARAKGRSAELMDVYRLHVKGSFIVTDVTVSGDDDSNFWNSRRRNNFNGYKFKAATVVTEFQFRGREDEEKFMDPNYLQYVAGFRRYGYAMLYILSMYYNFDFEMKVHNKWHTIYPNGTATGMLRDLISGEKDFGMAPSKFIGERLKLVSFLAGLGSVKFFLVFRQPVALGSVNALIAPMSFSAWMSLFGACAVCGLTLWVLLMRDSSVTEPYKWNESVLITLTSIAQQSTEFTGRNLASRLALLTLLILTFIANLMYNTSVLNGLLIKAPDAIQNPLQLLASDLKISCNNVGYLRDQMATNDSLTISFREKLLKSDEMYVNIQKGIKLVKSGKYAFYVLDDDFYRGSSTMLSVEEICSTSNLQKERSFPAGVYGVQSSPYREHFRLGVTYFREIGILPYLSKAFRASKPECSWSLEAEPFGLKPLSLAYFVFLTGLLASLLMLSVECAARILTRTKTKTQNPQQERKDSPTA</sequence>
<evidence type="ECO:0000256" key="8">
    <source>
        <dbReference type="SAM" id="Phobius"/>
    </source>
</evidence>
<keyword evidence="10" id="KW-1185">Reference proteome</keyword>
<feature type="transmembrane region" description="Helical" evidence="8">
    <location>
        <begin position="314"/>
        <end position="334"/>
    </location>
</feature>
<evidence type="ECO:0000256" key="3">
    <source>
        <dbReference type="ARBA" id="ARBA00022692"/>
    </source>
</evidence>
<dbReference type="Gene3D" id="1.10.287.70">
    <property type="match status" value="1"/>
</dbReference>
<dbReference type="PANTHER" id="PTHR42643:SF30">
    <property type="entry name" value="IONOTROPIC RECEPTOR 40A-RELATED"/>
    <property type="match status" value="1"/>
</dbReference>
<evidence type="ECO:0000313" key="10">
    <source>
        <dbReference type="Proteomes" id="UP000466442"/>
    </source>
</evidence>
<dbReference type="EMBL" id="WIXP02000011">
    <property type="protein sequence ID" value="KAF6203386.1"/>
    <property type="molecule type" value="Genomic_DNA"/>
</dbReference>
<feature type="transmembrane region" description="Helical" evidence="8">
    <location>
        <begin position="558"/>
        <end position="580"/>
    </location>
</feature>
<dbReference type="PANTHER" id="PTHR42643">
    <property type="entry name" value="IONOTROPIC RECEPTOR 20A-RELATED"/>
    <property type="match status" value="1"/>
</dbReference>
<dbReference type="OrthoDB" id="413361at2759"/>
<organism evidence="9 10">
    <name type="scientific">Apolygus lucorum</name>
    <name type="common">Small green plant bug</name>
    <name type="synonym">Lygocoris lucorum</name>
    <dbReference type="NCBI Taxonomy" id="248454"/>
    <lineage>
        <taxon>Eukaryota</taxon>
        <taxon>Metazoa</taxon>
        <taxon>Ecdysozoa</taxon>
        <taxon>Arthropoda</taxon>
        <taxon>Hexapoda</taxon>
        <taxon>Insecta</taxon>
        <taxon>Pterygota</taxon>
        <taxon>Neoptera</taxon>
        <taxon>Paraneoptera</taxon>
        <taxon>Hemiptera</taxon>
        <taxon>Heteroptera</taxon>
        <taxon>Panheteroptera</taxon>
        <taxon>Cimicomorpha</taxon>
        <taxon>Miridae</taxon>
        <taxon>Mirini</taxon>
        <taxon>Apolygus</taxon>
    </lineage>
</organism>
<keyword evidence="2" id="KW-1003">Cell membrane</keyword>
<accession>A0A8S9X5P7</accession>
<reference evidence="9" key="1">
    <citation type="journal article" date="2021" name="Mol. Ecol. Resour.">
        <title>Apolygus lucorum genome provides insights into omnivorousness and mesophyll feeding.</title>
        <authorList>
            <person name="Liu Y."/>
            <person name="Liu H."/>
            <person name="Wang H."/>
            <person name="Huang T."/>
            <person name="Liu B."/>
            <person name="Yang B."/>
            <person name="Yin L."/>
            <person name="Li B."/>
            <person name="Zhang Y."/>
            <person name="Zhang S."/>
            <person name="Jiang F."/>
            <person name="Zhang X."/>
            <person name="Ren Y."/>
            <person name="Wang B."/>
            <person name="Wang S."/>
            <person name="Lu Y."/>
            <person name="Wu K."/>
            <person name="Fan W."/>
            <person name="Wang G."/>
        </authorList>
    </citation>
    <scope>NUCLEOTIDE SEQUENCE</scope>
    <source>
        <strain evidence="9">12Hb</strain>
    </source>
</reference>
<dbReference type="Proteomes" id="UP000466442">
    <property type="component" value="Unassembled WGS sequence"/>
</dbReference>
<dbReference type="GO" id="GO:0005886">
    <property type="term" value="C:plasma membrane"/>
    <property type="evidence" value="ECO:0007669"/>
    <property type="project" value="UniProtKB-SubCell"/>
</dbReference>
<evidence type="ECO:0000256" key="5">
    <source>
        <dbReference type="ARBA" id="ARBA00023136"/>
    </source>
</evidence>
<comment type="caution">
    <text evidence="9">The sequence shown here is derived from an EMBL/GenBank/DDBJ whole genome shotgun (WGS) entry which is preliminary data.</text>
</comment>
<evidence type="ECO:0000256" key="7">
    <source>
        <dbReference type="ARBA" id="ARBA00023180"/>
    </source>
</evidence>
<name>A0A8S9X5P7_APOLU</name>
<feature type="transmembrane region" description="Helical" evidence="8">
    <location>
        <begin position="368"/>
        <end position="388"/>
    </location>
</feature>
<proteinExistence type="predicted"/>
<keyword evidence="5 8" id="KW-0472">Membrane</keyword>
<evidence type="ECO:0000256" key="4">
    <source>
        <dbReference type="ARBA" id="ARBA00022989"/>
    </source>
</evidence>
<dbReference type="Gene3D" id="3.40.190.10">
    <property type="entry name" value="Periplasmic binding protein-like II"/>
    <property type="match status" value="1"/>
</dbReference>
<evidence type="ECO:0000256" key="6">
    <source>
        <dbReference type="ARBA" id="ARBA00023170"/>
    </source>
</evidence>
<dbReference type="InterPro" id="IPR052192">
    <property type="entry name" value="Insect_Ionotropic_Sensory_Rcpt"/>
</dbReference>
<evidence type="ECO:0008006" key="11">
    <source>
        <dbReference type="Google" id="ProtNLM"/>
    </source>
</evidence>
<evidence type="ECO:0000256" key="1">
    <source>
        <dbReference type="ARBA" id="ARBA00004651"/>
    </source>
</evidence>
<keyword evidence="6" id="KW-0675">Receptor</keyword>
<keyword evidence="4 8" id="KW-1133">Transmembrane helix</keyword>
<evidence type="ECO:0000313" key="9">
    <source>
        <dbReference type="EMBL" id="KAF6203386.1"/>
    </source>
</evidence>